<evidence type="ECO:0000313" key="9">
    <source>
        <dbReference type="Proteomes" id="UP000030764"/>
    </source>
</evidence>
<evidence type="ECO:0000313" key="8">
    <source>
        <dbReference type="EMBL" id="KFD61982.1"/>
    </source>
</evidence>
<dbReference type="GO" id="GO:0016281">
    <property type="term" value="C:eukaryotic translation initiation factor 4F complex"/>
    <property type="evidence" value="ECO:0007669"/>
    <property type="project" value="TreeGrafter"/>
</dbReference>
<accession>A0A085M870</accession>
<reference evidence="7 9" key="1">
    <citation type="journal article" date="2014" name="Nat. Genet.">
        <title>Genome and transcriptome of the porcine whipworm Trichuris suis.</title>
        <authorList>
            <person name="Jex A.R."/>
            <person name="Nejsum P."/>
            <person name="Schwarz E.M."/>
            <person name="Hu L."/>
            <person name="Young N.D."/>
            <person name="Hall R.S."/>
            <person name="Korhonen P.K."/>
            <person name="Liao S."/>
            <person name="Thamsborg S."/>
            <person name="Xia J."/>
            <person name="Xu P."/>
            <person name="Wang S."/>
            <person name="Scheerlinck J.P."/>
            <person name="Hofmann A."/>
            <person name="Sternberg P.W."/>
            <person name="Wang J."/>
            <person name="Gasser R.B."/>
        </authorList>
    </citation>
    <scope>NUCLEOTIDE SEQUENCE [LARGE SCALE GENOMIC DNA]</scope>
    <source>
        <strain evidence="8">DCEP-RM93F</strain>
        <strain evidence="7">DCEP-RM93M</strain>
    </source>
</reference>
<dbReference type="PANTHER" id="PTHR11960">
    <property type="entry name" value="EUKARYOTIC TRANSLATION INITIATION FACTOR 4E RELATED"/>
    <property type="match status" value="1"/>
</dbReference>
<organism evidence="7 9">
    <name type="scientific">Trichuris suis</name>
    <name type="common">pig whipworm</name>
    <dbReference type="NCBI Taxonomy" id="68888"/>
    <lineage>
        <taxon>Eukaryota</taxon>
        <taxon>Metazoa</taxon>
        <taxon>Ecdysozoa</taxon>
        <taxon>Nematoda</taxon>
        <taxon>Enoplea</taxon>
        <taxon>Dorylaimia</taxon>
        <taxon>Trichinellida</taxon>
        <taxon>Trichuridae</taxon>
        <taxon>Trichuris</taxon>
    </lineage>
</organism>
<keyword evidence="2 6" id="KW-0396">Initiation factor</keyword>
<dbReference type="InterPro" id="IPR023398">
    <property type="entry name" value="TIF_eIF4e-like"/>
</dbReference>
<proteinExistence type="inferred from homology"/>
<keyword evidence="9" id="KW-1185">Reference proteome</keyword>
<keyword evidence="4 6" id="KW-0694">RNA-binding</keyword>
<name>A0A085M870_9BILA</name>
<dbReference type="GO" id="GO:0006417">
    <property type="term" value="P:regulation of translation"/>
    <property type="evidence" value="ECO:0007669"/>
    <property type="project" value="UniProtKB-KW"/>
</dbReference>
<dbReference type="Pfam" id="PF01652">
    <property type="entry name" value="IF4E"/>
    <property type="match status" value="1"/>
</dbReference>
<evidence type="ECO:0000256" key="1">
    <source>
        <dbReference type="ARBA" id="ARBA00009860"/>
    </source>
</evidence>
<dbReference type="Proteomes" id="UP000030764">
    <property type="component" value="Unassembled WGS sequence"/>
</dbReference>
<dbReference type="AlphaFoldDB" id="A0A085M870"/>
<evidence type="ECO:0000313" key="7">
    <source>
        <dbReference type="EMBL" id="KFD53416.1"/>
    </source>
</evidence>
<evidence type="ECO:0000256" key="6">
    <source>
        <dbReference type="RuleBase" id="RU004374"/>
    </source>
</evidence>
<protein>
    <recommendedName>
        <fullName evidence="10">EIF-4F 25 kDa subunit</fullName>
    </recommendedName>
</protein>
<sequence>MSDKLRPVEPALPDLLTHKQEGMEAKTEAVSALQPQQAMENGVAVTNYTESSENVNRPIHPLKYSWCLWFLDGESSLTSWVERLDRVAAVSTLEEFGALYQSMKEPSQLSPGTDLYFFKREIRPLWDHPANVKGGRWILSMGDNLGRMDAVWMHLLICIVGNWFRKLQTQICGVVANVRKRKSKICVWTKCASERTKTIKLGLAVKEFLKIQDMMVYEVHEGREKANHNGPKIIYRL</sequence>
<evidence type="ECO:0008006" key="10">
    <source>
        <dbReference type="Google" id="ProtNLM"/>
    </source>
</evidence>
<evidence type="ECO:0000256" key="4">
    <source>
        <dbReference type="ARBA" id="ARBA00022884"/>
    </source>
</evidence>
<dbReference type="GO" id="GO:0003743">
    <property type="term" value="F:translation initiation factor activity"/>
    <property type="evidence" value="ECO:0007669"/>
    <property type="project" value="UniProtKB-KW"/>
</dbReference>
<evidence type="ECO:0000256" key="2">
    <source>
        <dbReference type="ARBA" id="ARBA00022540"/>
    </source>
</evidence>
<evidence type="ECO:0000256" key="5">
    <source>
        <dbReference type="ARBA" id="ARBA00022917"/>
    </source>
</evidence>
<dbReference type="EMBL" id="KL363217">
    <property type="protein sequence ID" value="KFD53416.1"/>
    <property type="molecule type" value="Genomic_DNA"/>
</dbReference>
<evidence type="ECO:0000256" key="3">
    <source>
        <dbReference type="ARBA" id="ARBA00022845"/>
    </source>
</evidence>
<dbReference type="PANTHER" id="PTHR11960:SF8">
    <property type="entry name" value="EUKARYOTIC TRANSLATION INITIATION FACTOR 4E1-RELATED"/>
    <property type="match status" value="1"/>
</dbReference>
<dbReference type="GO" id="GO:0000340">
    <property type="term" value="F:RNA 7-methylguanosine cap binding"/>
    <property type="evidence" value="ECO:0007669"/>
    <property type="project" value="TreeGrafter"/>
</dbReference>
<dbReference type="EMBL" id="KL367605">
    <property type="protein sequence ID" value="KFD61982.1"/>
    <property type="molecule type" value="Genomic_DNA"/>
</dbReference>
<dbReference type="SUPFAM" id="SSF55418">
    <property type="entry name" value="eIF4e-like"/>
    <property type="match status" value="1"/>
</dbReference>
<comment type="similarity">
    <text evidence="1 6">Belongs to the eukaryotic initiation factor 4E family.</text>
</comment>
<keyword evidence="3" id="KW-0810">Translation regulation</keyword>
<dbReference type="Gene3D" id="3.30.760.10">
    <property type="entry name" value="RNA Cap, Translation Initiation Factor Eif4e"/>
    <property type="match status" value="1"/>
</dbReference>
<keyword evidence="5 6" id="KW-0648">Protein biosynthesis</keyword>
<dbReference type="InterPro" id="IPR001040">
    <property type="entry name" value="TIF_eIF_4E"/>
</dbReference>
<dbReference type="Proteomes" id="UP000030758">
    <property type="component" value="Unassembled WGS sequence"/>
</dbReference>
<gene>
    <name evidence="7" type="ORF">M513_05680</name>
    <name evidence="8" type="ORF">M514_05680</name>
</gene>